<dbReference type="GO" id="GO:0008541">
    <property type="term" value="C:proteasome regulatory particle, lid subcomplex"/>
    <property type="evidence" value="ECO:0007669"/>
    <property type="project" value="TreeGrafter"/>
</dbReference>
<dbReference type="GO" id="GO:0005198">
    <property type="term" value="F:structural molecule activity"/>
    <property type="evidence" value="ECO:0007669"/>
    <property type="project" value="TreeGrafter"/>
</dbReference>
<evidence type="ECO:0000256" key="2">
    <source>
        <dbReference type="ARBA" id="ARBA00011441"/>
    </source>
</evidence>
<feature type="domain" description="PCI" evidence="8">
    <location>
        <begin position="139"/>
        <end position="317"/>
    </location>
</feature>
<proteinExistence type="predicted"/>
<evidence type="ECO:0000313" key="10">
    <source>
        <dbReference type="Proteomes" id="UP000001811"/>
    </source>
</evidence>
<organism evidence="9 10">
    <name type="scientific">Oryctolagus cuniculus</name>
    <name type="common">Rabbit</name>
    <dbReference type="NCBI Taxonomy" id="9986"/>
    <lineage>
        <taxon>Eukaryota</taxon>
        <taxon>Metazoa</taxon>
        <taxon>Chordata</taxon>
        <taxon>Craniata</taxon>
        <taxon>Vertebrata</taxon>
        <taxon>Euteleostomi</taxon>
        <taxon>Mammalia</taxon>
        <taxon>Eutheria</taxon>
        <taxon>Euarchontoglires</taxon>
        <taxon>Glires</taxon>
        <taxon>Lagomorpha</taxon>
        <taxon>Leporidae</taxon>
        <taxon>Oryctolagus</taxon>
    </lineage>
</organism>
<dbReference type="InterPro" id="IPR035298">
    <property type="entry name" value="PSMD13"/>
</dbReference>
<evidence type="ECO:0000313" key="9">
    <source>
        <dbReference type="Ensembl" id="ENSOCUP00000042298.1"/>
    </source>
</evidence>
<dbReference type="InterPro" id="IPR054179">
    <property type="entry name" value="PSD13_N"/>
</dbReference>
<sequence>MWHQLTLQVLDFVQDPCFAQGDGLIKLYENFISEFEHRVNPLSLVEIILHVVRQMTDPNVALTFLEKTREKVKSSDEAVILCKTAIGALKLNIGDLQVTKETIEDVEEMLSNLPGVTSVHSRFYDLSSKYYQTTGNHASYYKDALRFLGCVDIKDLPVSEQQERAFTLGLAGLLGEGVFNFGELLMHPVLESLRNTDRQWLIDTLYAFNSGNVERFQTLKAAWGQQPDLAANEAQLLRKIQLLCLMEVELLVMKALSVGLVKGSIDEVDKRVHMTWVQPRVLDLQQIKGMKDRLEFWCTDVKSMEMLVERQAHDILT</sequence>
<dbReference type="Bgee" id="ENSOCUG00000004610">
    <property type="expression patterns" value="Expressed in embryo and 16 other cell types or tissues"/>
</dbReference>
<evidence type="ECO:0000256" key="4">
    <source>
        <dbReference type="ARBA" id="ARBA00022942"/>
    </source>
</evidence>
<evidence type="ECO:0000256" key="5">
    <source>
        <dbReference type="ARBA" id="ARBA00029749"/>
    </source>
</evidence>
<dbReference type="PROSITE" id="PS50250">
    <property type="entry name" value="PCI"/>
    <property type="match status" value="1"/>
</dbReference>
<protein>
    <recommendedName>
        <fullName evidence="3">26S proteasome non-ATPase regulatory subunit 13</fullName>
    </recommendedName>
    <alternativeName>
        <fullName evidence="5">26S proteasome regulatory subunit RPN9</fullName>
    </alternativeName>
    <alternativeName>
        <fullName evidence="7">26S proteasome regulatory subunit S11</fullName>
    </alternativeName>
    <alternativeName>
        <fullName evidence="6">26S proteasome regulatory subunit p40.5</fullName>
    </alternativeName>
</protein>
<dbReference type="InterPro" id="IPR000717">
    <property type="entry name" value="PCI_dom"/>
</dbReference>
<dbReference type="PANTHER" id="PTHR10539">
    <property type="entry name" value="26S PROTEASOME NON-ATPASE REGULATORY SUBUNIT 13"/>
    <property type="match status" value="1"/>
</dbReference>
<reference evidence="9 10" key="1">
    <citation type="journal article" date="2011" name="Nature">
        <title>A high-resolution map of human evolutionary constraint using 29 mammals.</title>
        <authorList>
            <person name="Lindblad-Toh K."/>
            <person name="Garber M."/>
            <person name="Zuk O."/>
            <person name="Lin M.F."/>
            <person name="Parker B.J."/>
            <person name="Washietl S."/>
            <person name="Kheradpour P."/>
            <person name="Ernst J."/>
            <person name="Jordan G."/>
            <person name="Mauceli E."/>
            <person name="Ward L.D."/>
            <person name="Lowe C.B."/>
            <person name="Holloway A.K."/>
            <person name="Clamp M."/>
            <person name="Gnerre S."/>
            <person name="Alfoldi J."/>
            <person name="Beal K."/>
            <person name="Chang J."/>
            <person name="Clawson H."/>
            <person name="Cuff J."/>
            <person name="Di Palma F."/>
            <person name="Fitzgerald S."/>
            <person name="Flicek P."/>
            <person name="Guttman M."/>
            <person name="Hubisz M.J."/>
            <person name="Jaffe D.B."/>
            <person name="Jungreis I."/>
            <person name="Kent W.J."/>
            <person name="Kostka D."/>
            <person name="Lara M."/>
            <person name="Martins A.L."/>
            <person name="Massingham T."/>
            <person name="Moltke I."/>
            <person name="Raney B.J."/>
            <person name="Rasmussen M.D."/>
            <person name="Robinson J."/>
            <person name="Stark A."/>
            <person name="Vilella A.J."/>
            <person name="Wen J."/>
            <person name="Xie X."/>
            <person name="Zody M.C."/>
            <person name="Baldwin J."/>
            <person name="Bloom T."/>
            <person name="Chin C.W."/>
            <person name="Heiman D."/>
            <person name="Nicol R."/>
            <person name="Nusbaum C."/>
            <person name="Young S."/>
            <person name="Wilkinson J."/>
            <person name="Worley K.C."/>
            <person name="Kovar C.L."/>
            <person name="Muzny D.M."/>
            <person name="Gibbs R.A."/>
            <person name="Cree A."/>
            <person name="Dihn H.H."/>
            <person name="Fowler G."/>
            <person name="Jhangiani S."/>
            <person name="Joshi V."/>
            <person name="Lee S."/>
            <person name="Lewis L.R."/>
            <person name="Nazareth L.V."/>
            <person name="Okwuonu G."/>
            <person name="Santibanez J."/>
            <person name="Warren W.C."/>
            <person name="Mardis E.R."/>
            <person name="Weinstock G.M."/>
            <person name="Wilson R.K."/>
            <person name="Delehaunty K."/>
            <person name="Dooling D."/>
            <person name="Fronik C."/>
            <person name="Fulton L."/>
            <person name="Fulton B."/>
            <person name="Graves T."/>
            <person name="Minx P."/>
            <person name="Sodergren E."/>
            <person name="Birney E."/>
            <person name="Margulies E.H."/>
            <person name="Herrero J."/>
            <person name="Green E.D."/>
            <person name="Haussler D."/>
            <person name="Siepel A."/>
            <person name="Goldman N."/>
            <person name="Pollard K.S."/>
            <person name="Pedersen J.S."/>
            <person name="Lander E.S."/>
            <person name="Kellis M."/>
        </authorList>
    </citation>
    <scope>NUCLEOTIDE SEQUENCE [LARGE SCALE GENOMIC DNA]</scope>
    <source>
        <strain evidence="10">Thorbecke</strain>
    </source>
</reference>
<dbReference type="Ensembl" id="ENSOCUT00000044712.1">
    <property type="protein sequence ID" value="ENSOCUP00000042298.1"/>
    <property type="gene ID" value="ENSOCUG00000004610.4"/>
</dbReference>
<accession>A0A5F9D8Z0</accession>
<dbReference type="Proteomes" id="UP000001811">
    <property type="component" value="Unplaced"/>
</dbReference>
<dbReference type="GeneTree" id="ENSGT00390000001802"/>
<name>A0A5F9D8Z0_RABIT</name>
<dbReference type="GO" id="GO:0005634">
    <property type="term" value="C:nucleus"/>
    <property type="evidence" value="ECO:0007669"/>
    <property type="project" value="TreeGrafter"/>
</dbReference>
<evidence type="ECO:0000256" key="7">
    <source>
        <dbReference type="ARBA" id="ARBA00032323"/>
    </source>
</evidence>
<reference evidence="9" key="3">
    <citation type="submission" date="2025-09" db="UniProtKB">
        <authorList>
            <consortium name="Ensembl"/>
        </authorList>
    </citation>
    <scope>IDENTIFICATION</scope>
    <source>
        <strain evidence="9">Thorbecke</strain>
    </source>
</reference>
<evidence type="ECO:0000256" key="3">
    <source>
        <dbReference type="ARBA" id="ARBA00015732"/>
    </source>
</evidence>
<evidence type="ECO:0000259" key="8">
    <source>
        <dbReference type="PROSITE" id="PS50250"/>
    </source>
</evidence>
<keyword evidence="10" id="KW-1185">Reference proteome</keyword>
<evidence type="ECO:0000256" key="1">
    <source>
        <dbReference type="ARBA" id="ARBA00002362"/>
    </source>
</evidence>
<dbReference type="Pfam" id="PF22037">
    <property type="entry name" value="PSD13_N"/>
    <property type="match status" value="1"/>
</dbReference>
<dbReference type="GO" id="GO:0005829">
    <property type="term" value="C:cytosol"/>
    <property type="evidence" value="ECO:0007669"/>
    <property type="project" value="TreeGrafter"/>
</dbReference>
<comment type="subunit">
    <text evidence="2">Component of the 19S proteasome regulatory particle complex. The 26S proteasome consists of a 20S core particle (CP) and two 19S regulatory subunits (RP). The regulatory particle is made of a lid composed of 9 subunits including PSMD13, a base containing 6 ATPases and few additional components.</text>
</comment>
<keyword evidence="4" id="KW-0647">Proteasome</keyword>
<evidence type="ECO:0000256" key="6">
    <source>
        <dbReference type="ARBA" id="ARBA00031303"/>
    </source>
</evidence>
<dbReference type="GO" id="GO:0006511">
    <property type="term" value="P:ubiquitin-dependent protein catabolic process"/>
    <property type="evidence" value="ECO:0007669"/>
    <property type="project" value="TreeGrafter"/>
</dbReference>
<comment type="function">
    <text evidence="1">Component of the 26S proteasome, a multiprotein complex involved in the ATP-dependent degradation of ubiquitinated proteins. This complex plays a key role in the maintenance of protein homeostasis by removing misfolded or damaged proteins, which could impair cellular functions, and by removing proteins whose functions are no longer required. Therefore, the proteasome participates in numerous cellular processes, including cell cycle progression, apoptosis, or DNA damage repair.</text>
</comment>
<dbReference type="AlphaFoldDB" id="A0A5F9D8Z0"/>
<dbReference type="PANTHER" id="PTHR10539:SF0">
    <property type="entry name" value="26S PROTEASOME NON-ATPASE REGULATORY SUBUNIT 13"/>
    <property type="match status" value="1"/>
</dbReference>
<reference evidence="9" key="2">
    <citation type="submission" date="2025-08" db="UniProtKB">
        <authorList>
            <consortium name="Ensembl"/>
        </authorList>
    </citation>
    <scope>IDENTIFICATION</scope>
    <source>
        <strain evidence="9">Thorbecke</strain>
    </source>
</reference>